<dbReference type="Gene3D" id="3.40.50.1000">
    <property type="entry name" value="HAD superfamily/HAD-like"/>
    <property type="match status" value="1"/>
</dbReference>
<dbReference type="GO" id="GO:0016787">
    <property type="term" value="F:hydrolase activity"/>
    <property type="evidence" value="ECO:0007669"/>
    <property type="project" value="UniProtKB-KW"/>
</dbReference>
<comment type="caution">
    <text evidence="1">The sequence shown here is derived from an EMBL/GenBank/DDBJ whole genome shotgun (WGS) entry which is preliminary data.</text>
</comment>
<protein>
    <submittedName>
        <fullName evidence="1">HAD-IA family hydrolase</fullName>
    </submittedName>
</protein>
<keyword evidence="2" id="KW-1185">Reference proteome</keyword>
<dbReference type="PANTHER" id="PTHR47829">
    <property type="entry name" value="HYDROLASE, PUTATIVE (AFU_ORTHOLOGUE AFUA_1G12880)-RELATED"/>
    <property type="match status" value="1"/>
</dbReference>
<dbReference type="Gene3D" id="1.10.150.240">
    <property type="entry name" value="Putative phosphatase, domain 2"/>
    <property type="match status" value="1"/>
</dbReference>
<dbReference type="RefSeq" id="WP_377432442.1">
    <property type="nucleotide sequence ID" value="NZ_JBHSPR010000064.1"/>
</dbReference>
<evidence type="ECO:0000313" key="2">
    <source>
        <dbReference type="Proteomes" id="UP001596203"/>
    </source>
</evidence>
<evidence type="ECO:0000313" key="1">
    <source>
        <dbReference type="EMBL" id="MFC6022689.1"/>
    </source>
</evidence>
<name>A0ABW1KNZ4_9ACTN</name>
<dbReference type="InterPro" id="IPR023198">
    <property type="entry name" value="PGP-like_dom2"/>
</dbReference>
<sequence length="215" mass="24092">MPTDPGTDADAVIWCDFGGVLTPPMNTAMDAIVAASGVPWPVLAAAAETVAADEGLRGFAPLELGLLSQAEWGRRLTAALPTDVRPRVDLRDWDRYWYRDRPLNHTLVEELRRLRQRGLRIGLLTNSVLEWEPHRDRMLAGIDIFIQVVRSHQLGIAKPDPRIYEHAARVLETRGDILLIDDLAQNCRAAEQHGWAAIKHRDNPTTIDALRSRFG</sequence>
<dbReference type="EMBL" id="JBHSPR010000064">
    <property type="protein sequence ID" value="MFC6022689.1"/>
    <property type="molecule type" value="Genomic_DNA"/>
</dbReference>
<gene>
    <name evidence="1" type="ORF">ACFP2T_41860</name>
</gene>
<organism evidence="1 2">
    <name type="scientific">Plantactinospora solaniradicis</name>
    <dbReference type="NCBI Taxonomy" id="1723736"/>
    <lineage>
        <taxon>Bacteria</taxon>
        <taxon>Bacillati</taxon>
        <taxon>Actinomycetota</taxon>
        <taxon>Actinomycetes</taxon>
        <taxon>Micromonosporales</taxon>
        <taxon>Micromonosporaceae</taxon>
        <taxon>Plantactinospora</taxon>
    </lineage>
</organism>
<dbReference type="Pfam" id="PF00702">
    <property type="entry name" value="Hydrolase"/>
    <property type="match status" value="1"/>
</dbReference>
<dbReference type="InterPro" id="IPR036412">
    <property type="entry name" value="HAD-like_sf"/>
</dbReference>
<dbReference type="InterPro" id="IPR023214">
    <property type="entry name" value="HAD_sf"/>
</dbReference>
<dbReference type="NCBIfam" id="TIGR01509">
    <property type="entry name" value="HAD-SF-IA-v3"/>
    <property type="match status" value="1"/>
</dbReference>
<keyword evidence="1" id="KW-0378">Hydrolase</keyword>
<dbReference type="Proteomes" id="UP001596203">
    <property type="component" value="Unassembled WGS sequence"/>
</dbReference>
<accession>A0ABW1KNZ4</accession>
<dbReference type="InterPro" id="IPR052898">
    <property type="entry name" value="ACAD10-like"/>
</dbReference>
<dbReference type="PANTHER" id="PTHR47829:SF1">
    <property type="entry name" value="HAD FAMILY PHOSPHATASE"/>
    <property type="match status" value="1"/>
</dbReference>
<dbReference type="InterPro" id="IPR006439">
    <property type="entry name" value="HAD-SF_hydro_IA"/>
</dbReference>
<reference evidence="2" key="1">
    <citation type="journal article" date="2019" name="Int. J. Syst. Evol. Microbiol.">
        <title>The Global Catalogue of Microorganisms (GCM) 10K type strain sequencing project: providing services to taxonomists for standard genome sequencing and annotation.</title>
        <authorList>
            <consortium name="The Broad Institute Genomics Platform"/>
            <consortium name="The Broad Institute Genome Sequencing Center for Infectious Disease"/>
            <person name="Wu L."/>
            <person name="Ma J."/>
        </authorList>
    </citation>
    <scope>NUCLEOTIDE SEQUENCE [LARGE SCALE GENOMIC DNA]</scope>
    <source>
        <strain evidence="2">ZS-35-S2</strain>
    </source>
</reference>
<dbReference type="SUPFAM" id="SSF56784">
    <property type="entry name" value="HAD-like"/>
    <property type="match status" value="1"/>
</dbReference>
<proteinExistence type="predicted"/>